<dbReference type="InterPro" id="IPR009050">
    <property type="entry name" value="Globin-like_sf"/>
</dbReference>
<dbReference type="GO" id="GO:0005344">
    <property type="term" value="F:oxygen carrier activity"/>
    <property type="evidence" value="ECO:0007669"/>
    <property type="project" value="UniProtKB-KW"/>
</dbReference>
<evidence type="ECO:0000256" key="1">
    <source>
        <dbReference type="ARBA" id="ARBA00022448"/>
    </source>
</evidence>
<comment type="caution">
    <text evidence="8">The sequence shown here is derived from an EMBL/GenBank/DDBJ whole genome shotgun (WGS) entry which is preliminary data.</text>
</comment>
<accession>A0A482W0W4</accession>
<evidence type="ECO:0000256" key="4">
    <source>
        <dbReference type="ARBA" id="ARBA00022723"/>
    </source>
</evidence>
<dbReference type="Proteomes" id="UP000292052">
    <property type="component" value="Unassembled WGS sequence"/>
</dbReference>
<dbReference type="PANTHER" id="PTHR47217">
    <property type="entry name" value="GLOBIN-LIKE PROTEIN"/>
    <property type="match status" value="1"/>
</dbReference>
<evidence type="ECO:0000256" key="2">
    <source>
        <dbReference type="ARBA" id="ARBA00022617"/>
    </source>
</evidence>
<evidence type="ECO:0000256" key="3">
    <source>
        <dbReference type="ARBA" id="ARBA00022621"/>
    </source>
</evidence>
<dbReference type="Gene3D" id="1.10.490.10">
    <property type="entry name" value="Globins"/>
    <property type="match status" value="1"/>
</dbReference>
<dbReference type="GO" id="GO:0005833">
    <property type="term" value="C:hemoglobin complex"/>
    <property type="evidence" value="ECO:0007669"/>
    <property type="project" value="InterPro"/>
</dbReference>
<dbReference type="GO" id="GO:0046872">
    <property type="term" value="F:metal ion binding"/>
    <property type="evidence" value="ECO:0007669"/>
    <property type="project" value="UniProtKB-KW"/>
</dbReference>
<dbReference type="GO" id="GO:0005576">
    <property type="term" value="C:extracellular region"/>
    <property type="evidence" value="ECO:0007669"/>
    <property type="project" value="InterPro"/>
</dbReference>
<gene>
    <name evidence="8" type="ORF">BDFB_002605</name>
</gene>
<evidence type="ECO:0000313" key="8">
    <source>
        <dbReference type="EMBL" id="RZC38666.1"/>
    </source>
</evidence>
<dbReference type="InterPro" id="IPR000971">
    <property type="entry name" value="Globin"/>
</dbReference>
<dbReference type="STRING" id="1661398.A0A482W0W4"/>
<evidence type="ECO:0000259" key="7">
    <source>
        <dbReference type="PROSITE" id="PS01033"/>
    </source>
</evidence>
<feature type="non-terminal residue" evidence="8">
    <location>
        <position position="164"/>
    </location>
</feature>
<dbReference type="CDD" id="cd01040">
    <property type="entry name" value="Mb-like"/>
    <property type="match status" value="1"/>
</dbReference>
<dbReference type="PROSITE" id="PS01033">
    <property type="entry name" value="GLOBIN"/>
    <property type="match status" value="1"/>
</dbReference>
<dbReference type="GO" id="GO:0020037">
    <property type="term" value="F:heme binding"/>
    <property type="evidence" value="ECO:0007669"/>
    <property type="project" value="InterPro"/>
</dbReference>
<feature type="domain" description="Globin" evidence="7">
    <location>
        <begin position="23"/>
        <end position="164"/>
    </location>
</feature>
<protein>
    <submittedName>
        <fullName evidence="8">Globin domain containing protein</fullName>
    </submittedName>
</protein>
<dbReference type="GO" id="GO:0019825">
    <property type="term" value="F:oxygen binding"/>
    <property type="evidence" value="ECO:0007669"/>
    <property type="project" value="InterPro"/>
</dbReference>
<dbReference type="PANTHER" id="PTHR47217:SF1">
    <property type="entry name" value="GLOBIN-LIKE PROTEIN"/>
    <property type="match status" value="1"/>
</dbReference>
<evidence type="ECO:0000256" key="6">
    <source>
        <dbReference type="RuleBase" id="RU000356"/>
    </source>
</evidence>
<organism evidence="8 9">
    <name type="scientific">Asbolus verrucosus</name>
    <name type="common">Desert ironclad beetle</name>
    <dbReference type="NCBI Taxonomy" id="1661398"/>
    <lineage>
        <taxon>Eukaryota</taxon>
        <taxon>Metazoa</taxon>
        <taxon>Ecdysozoa</taxon>
        <taxon>Arthropoda</taxon>
        <taxon>Hexapoda</taxon>
        <taxon>Insecta</taxon>
        <taxon>Pterygota</taxon>
        <taxon>Neoptera</taxon>
        <taxon>Endopterygota</taxon>
        <taxon>Coleoptera</taxon>
        <taxon>Polyphaga</taxon>
        <taxon>Cucujiformia</taxon>
        <taxon>Tenebrionidae</taxon>
        <taxon>Pimeliinae</taxon>
        <taxon>Asbolus</taxon>
    </lineage>
</organism>
<reference evidence="8 9" key="1">
    <citation type="submission" date="2017-03" db="EMBL/GenBank/DDBJ databases">
        <title>Genome of the blue death feigning beetle - Asbolus verrucosus.</title>
        <authorList>
            <person name="Rider S.D."/>
        </authorList>
    </citation>
    <scope>NUCLEOTIDE SEQUENCE [LARGE SCALE GENOMIC DNA]</scope>
    <source>
        <strain evidence="8">Butters</strain>
        <tissue evidence="8">Head and leg muscle</tissue>
    </source>
</reference>
<evidence type="ECO:0000313" key="9">
    <source>
        <dbReference type="Proteomes" id="UP000292052"/>
    </source>
</evidence>
<name>A0A482W0W4_ASBVE</name>
<dbReference type="EMBL" id="QDEB01041205">
    <property type="protein sequence ID" value="RZC38666.1"/>
    <property type="molecule type" value="Genomic_DNA"/>
</dbReference>
<keyword evidence="2 6" id="KW-0349">Heme</keyword>
<comment type="similarity">
    <text evidence="6">Belongs to the globin family.</text>
</comment>
<dbReference type="InterPro" id="IPR002336">
    <property type="entry name" value="Erythrocruorin"/>
</dbReference>
<keyword evidence="4" id="KW-0479">Metal-binding</keyword>
<dbReference type="AlphaFoldDB" id="A0A482W0W4"/>
<evidence type="ECO:0000256" key="5">
    <source>
        <dbReference type="ARBA" id="ARBA00023004"/>
    </source>
</evidence>
<dbReference type="InterPro" id="IPR044399">
    <property type="entry name" value="Mb-like_M"/>
</dbReference>
<dbReference type="PRINTS" id="PR00611">
    <property type="entry name" value="ERYTHCRUORIN"/>
</dbReference>
<keyword evidence="9" id="KW-1185">Reference proteome</keyword>
<dbReference type="Pfam" id="PF00042">
    <property type="entry name" value="Globin"/>
    <property type="match status" value="1"/>
</dbReference>
<keyword evidence="5" id="KW-0408">Iron</keyword>
<sequence>MGIITSSLSYYMARDDDPDPVTGLTSRDRYQIQSSWVTVKKDLTGNGVALLLLFFKKFPEEQDHFPFKGVPIDQLKTSKKFHAHCSNVMYAFDALVDHINDSELLVNLLQKIGKSHKRHGIKPANFEHLKETLLELFGTFMSEATVKAWDKTLKVAFSVIGKEL</sequence>
<dbReference type="OrthoDB" id="436496at2759"/>
<proteinExistence type="inferred from homology"/>
<dbReference type="InterPro" id="IPR012292">
    <property type="entry name" value="Globin/Proto"/>
</dbReference>
<keyword evidence="1 6" id="KW-0813">Transport</keyword>
<dbReference type="SUPFAM" id="SSF46458">
    <property type="entry name" value="Globin-like"/>
    <property type="match status" value="1"/>
</dbReference>
<keyword evidence="3 6" id="KW-0561">Oxygen transport</keyword>